<dbReference type="EMBL" id="JASSZA010000010">
    <property type="protein sequence ID" value="KAK2101200.1"/>
    <property type="molecule type" value="Genomic_DNA"/>
</dbReference>
<dbReference type="PANTHER" id="PTHR43201:SF8">
    <property type="entry name" value="ACYL-COA SYNTHETASE FAMILY MEMBER 3"/>
    <property type="match status" value="1"/>
</dbReference>
<dbReference type="PANTHER" id="PTHR43201">
    <property type="entry name" value="ACYL-COA SYNTHETASE"/>
    <property type="match status" value="1"/>
</dbReference>
<dbReference type="Proteomes" id="UP001266305">
    <property type="component" value="Unassembled WGS sequence"/>
</dbReference>
<evidence type="ECO:0000259" key="2">
    <source>
        <dbReference type="Pfam" id="PF00501"/>
    </source>
</evidence>
<dbReference type="InterPro" id="IPR042099">
    <property type="entry name" value="ANL_N_sf"/>
</dbReference>
<sequence length="143" mass="15904">MRCVIGDSQSSVVLAGQEYLELRSPVVRKLGIPLLPLTPAVYSGAAEEVAEGLVMEQGWRDQGAMIIYTSRTTGRPKGVLSTHRNLRAVVTRLVHKWAWTKDDVILHVLPRHHVHGVVNTLLCPLWWVPPVQRSAALGEVLKF</sequence>
<dbReference type="Pfam" id="PF00501">
    <property type="entry name" value="AMP-binding"/>
    <property type="match status" value="1"/>
</dbReference>
<comment type="caution">
    <text evidence="3">The sequence shown here is derived from an EMBL/GenBank/DDBJ whole genome shotgun (WGS) entry which is preliminary data.</text>
</comment>
<dbReference type="InterPro" id="IPR000873">
    <property type="entry name" value="AMP-dep_synth/lig_dom"/>
</dbReference>
<dbReference type="SUPFAM" id="SSF56801">
    <property type="entry name" value="Acetyl-CoA synthetase-like"/>
    <property type="match status" value="1"/>
</dbReference>
<feature type="domain" description="AMP-dependent synthetase/ligase" evidence="2">
    <location>
        <begin position="4"/>
        <end position="125"/>
    </location>
</feature>
<evidence type="ECO:0000313" key="3">
    <source>
        <dbReference type="EMBL" id="KAK2101200.1"/>
    </source>
</evidence>
<evidence type="ECO:0000313" key="4">
    <source>
        <dbReference type="Proteomes" id="UP001266305"/>
    </source>
</evidence>
<comment type="similarity">
    <text evidence="1">Belongs to the ATP-dependent AMP-binding enzyme family.</text>
</comment>
<accession>A0ABQ9UWK0</accession>
<gene>
    <name evidence="3" type="primary">ACSF3_2</name>
    <name evidence="3" type="ORF">P7K49_022548</name>
</gene>
<keyword evidence="4" id="KW-1185">Reference proteome</keyword>
<evidence type="ECO:0000256" key="1">
    <source>
        <dbReference type="ARBA" id="ARBA00006432"/>
    </source>
</evidence>
<protein>
    <submittedName>
        <fullName evidence="3">Acyl-CoA synthetase member 3, mitochondrial</fullName>
    </submittedName>
</protein>
<dbReference type="Gene3D" id="3.40.50.12780">
    <property type="entry name" value="N-terminal domain of ligase-like"/>
    <property type="match status" value="1"/>
</dbReference>
<reference evidence="3 4" key="1">
    <citation type="submission" date="2023-05" db="EMBL/GenBank/DDBJ databases">
        <title>B98-5 Cell Line De Novo Hybrid Assembly: An Optical Mapping Approach.</title>
        <authorList>
            <person name="Kananen K."/>
            <person name="Auerbach J.A."/>
            <person name="Kautto E."/>
            <person name="Blachly J.S."/>
        </authorList>
    </citation>
    <scope>NUCLEOTIDE SEQUENCE [LARGE SCALE GENOMIC DNA]</scope>
    <source>
        <strain evidence="3">B95-8</strain>
        <tissue evidence="3">Cell line</tissue>
    </source>
</reference>
<organism evidence="3 4">
    <name type="scientific">Saguinus oedipus</name>
    <name type="common">Cotton-top tamarin</name>
    <name type="synonym">Oedipomidas oedipus</name>
    <dbReference type="NCBI Taxonomy" id="9490"/>
    <lineage>
        <taxon>Eukaryota</taxon>
        <taxon>Metazoa</taxon>
        <taxon>Chordata</taxon>
        <taxon>Craniata</taxon>
        <taxon>Vertebrata</taxon>
        <taxon>Euteleostomi</taxon>
        <taxon>Mammalia</taxon>
        <taxon>Eutheria</taxon>
        <taxon>Euarchontoglires</taxon>
        <taxon>Primates</taxon>
        <taxon>Haplorrhini</taxon>
        <taxon>Platyrrhini</taxon>
        <taxon>Cebidae</taxon>
        <taxon>Callitrichinae</taxon>
        <taxon>Saguinus</taxon>
    </lineage>
</organism>
<name>A0ABQ9UWK0_SAGOE</name>
<proteinExistence type="inferred from homology"/>